<dbReference type="InterPro" id="IPR036322">
    <property type="entry name" value="WD40_repeat_dom_sf"/>
</dbReference>
<dbReference type="AlphaFoldDB" id="A0A183J761"/>
<dbReference type="InterPro" id="IPR015943">
    <property type="entry name" value="WD40/YVTN_repeat-like_dom_sf"/>
</dbReference>
<reference evidence="4" key="1">
    <citation type="submission" date="2016-06" db="UniProtKB">
        <authorList>
            <consortium name="WormBaseParasite"/>
        </authorList>
    </citation>
    <scope>IDENTIFICATION</scope>
</reference>
<dbReference type="InterPro" id="IPR037593">
    <property type="entry name" value="MIOS/Sea4"/>
</dbReference>
<dbReference type="PANTHER" id="PTHR16453:SF9">
    <property type="entry name" value="GATOR COMPLEX PROTEIN MIOS"/>
    <property type="match status" value="1"/>
</dbReference>
<evidence type="ECO:0000313" key="2">
    <source>
        <dbReference type="EMBL" id="VDP42271.1"/>
    </source>
</evidence>
<dbReference type="WBParaSite" id="SBAD_0001210001-mRNA-1">
    <property type="protein sequence ID" value="SBAD_0001210001-mRNA-1"/>
    <property type="gene ID" value="SBAD_0001210001"/>
</dbReference>
<dbReference type="GO" id="GO:1904263">
    <property type="term" value="P:positive regulation of TORC1 signaling"/>
    <property type="evidence" value="ECO:0007669"/>
    <property type="project" value="TreeGrafter"/>
</dbReference>
<dbReference type="GO" id="GO:0005737">
    <property type="term" value="C:cytoplasm"/>
    <property type="evidence" value="ECO:0007669"/>
    <property type="project" value="TreeGrafter"/>
</dbReference>
<sequence>SLICGFSNKYIRVFDIRDFYRHQINIPTKATHGLCVDPFSDWCIAAYHECTMQLWDLRRCDKPLLIINESKPIVKLQWSPVKNSTLACLCRESDIVKVYHLQRVMSDDGELCYSDCYIQSYFPNASDEVLSFTWYPRKEYRLLLASSSNRFQDVSYHENCCLSWRDADLLISIDGTLTECIGNSCSAALSDDDDISMVMKRRAAKGYGLAIQHERHAKSDLFGNNTTLKWFWDWIDFVKDAIQENHDSSEFPGVIGILSSRDGLESKAQGVPLDPCDINFSSVTVKIYFSDQREKILQLCGWGNSWKNDRFASADPFLHSLCSKGEVERAAAIALFTGRLQLAVKILNKSASFAEQGRSLQLFALALSGFQNAANTTVTSVDKPDEPTASGGLWTEICAAMLPSIQNPHIKAMFYFLSCE</sequence>
<organism evidence="4">
    <name type="scientific">Soboliphyme baturini</name>
    <dbReference type="NCBI Taxonomy" id="241478"/>
    <lineage>
        <taxon>Eukaryota</taxon>
        <taxon>Metazoa</taxon>
        <taxon>Ecdysozoa</taxon>
        <taxon>Nematoda</taxon>
        <taxon>Enoplea</taxon>
        <taxon>Dorylaimia</taxon>
        <taxon>Dioctophymatida</taxon>
        <taxon>Dioctophymatoidea</taxon>
        <taxon>Soboliphymatidae</taxon>
        <taxon>Soboliphyme</taxon>
    </lineage>
</organism>
<evidence type="ECO:0000313" key="4">
    <source>
        <dbReference type="WBParaSite" id="SBAD_0001210001-mRNA-1"/>
    </source>
</evidence>
<dbReference type="GO" id="GO:0034198">
    <property type="term" value="P:cellular response to amino acid starvation"/>
    <property type="evidence" value="ECO:0007669"/>
    <property type="project" value="TreeGrafter"/>
</dbReference>
<dbReference type="Pfam" id="PF21720">
    <property type="entry name" value="MIOS_WD40"/>
    <property type="match status" value="1"/>
</dbReference>
<keyword evidence="3" id="KW-1185">Reference proteome</keyword>
<name>A0A183J761_9BILA</name>
<reference evidence="2 3" key="2">
    <citation type="submission" date="2018-11" db="EMBL/GenBank/DDBJ databases">
        <authorList>
            <consortium name="Pathogen Informatics"/>
        </authorList>
    </citation>
    <scope>NUCLEOTIDE SEQUENCE [LARGE SCALE GENOMIC DNA]</scope>
</reference>
<accession>A0A183J761</accession>
<dbReference type="Pfam" id="PF21719">
    <property type="entry name" value="MIOS_a-sol"/>
    <property type="match status" value="1"/>
</dbReference>
<dbReference type="SUPFAM" id="SSF50978">
    <property type="entry name" value="WD40 repeat-like"/>
    <property type="match status" value="1"/>
</dbReference>
<dbReference type="Gene3D" id="2.130.10.10">
    <property type="entry name" value="YVTN repeat-like/Quinoprotein amine dehydrogenase"/>
    <property type="match status" value="1"/>
</dbReference>
<evidence type="ECO:0000313" key="3">
    <source>
        <dbReference type="Proteomes" id="UP000270296"/>
    </source>
</evidence>
<dbReference type="Proteomes" id="UP000270296">
    <property type="component" value="Unassembled WGS sequence"/>
</dbReference>
<evidence type="ECO:0000259" key="1">
    <source>
        <dbReference type="Pfam" id="PF21719"/>
    </source>
</evidence>
<dbReference type="EMBL" id="UZAM01016218">
    <property type="protein sequence ID" value="VDP42271.1"/>
    <property type="molecule type" value="Genomic_DNA"/>
</dbReference>
<protein>
    <submittedName>
        <fullName evidence="4">WD repeat-containing protein mio</fullName>
    </submittedName>
</protein>
<dbReference type="PANTHER" id="PTHR16453">
    <property type="entry name" value="WD40 DOMAIN-CONTAINING PROTEIN MIO FAMILY MEMBER"/>
    <property type="match status" value="1"/>
</dbReference>
<dbReference type="InterPro" id="IPR049092">
    <property type="entry name" value="MIOS_a-sol"/>
</dbReference>
<gene>
    <name evidence="2" type="ORF">SBAD_LOCUS11708</name>
</gene>
<proteinExistence type="predicted"/>
<feature type="domain" description="MIOS-like alpha-solenoid" evidence="1">
    <location>
        <begin position="199"/>
        <end position="420"/>
    </location>
</feature>
<dbReference type="OrthoDB" id="341486at2759"/>